<keyword evidence="1" id="KW-0223">Dioxygenase</keyword>
<dbReference type="GO" id="GO:0016706">
    <property type="term" value="F:2-oxoglutarate-dependent dioxygenase activity"/>
    <property type="evidence" value="ECO:0007669"/>
    <property type="project" value="UniProtKB-ARBA"/>
</dbReference>
<protein>
    <submittedName>
        <fullName evidence="1">Phytanoyl-CoA dioxygenase family protein</fullName>
    </submittedName>
</protein>
<organism evidence="1 2">
    <name type="scientific">Glycomyces paridis</name>
    <dbReference type="NCBI Taxonomy" id="2126555"/>
    <lineage>
        <taxon>Bacteria</taxon>
        <taxon>Bacillati</taxon>
        <taxon>Actinomycetota</taxon>
        <taxon>Actinomycetes</taxon>
        <taxon>Glycomycetales</taxon>
        <taxon>Glycomycetaceae</taxon>
        <taxon>Glycomyces</taxon>
    </lineage>
</organism>
<keyword evidence="1" id="KW-0560">Oxidoreductase</keyword>
<dbReference type="InterPro" id="IPR008775">
    <property type="entry name" value="Phytyl_CoA_dOase-like"/>
</dbReference>
<dbReference type="Proteomes" id="UP000305792">
    <property type="component" value="Unassembled WGS sequence"/>
</dbReference>
<accession>A0A4S8PKV4</accession>
<dbReference type="SUPFAM" id="SSF51197">
    <property type="entry name" value="Clavaminate synthase-like"/>
    <property type="match status" value="1"/>
</dbReference>
<dbReference type="GO" id="GO:0005506">
    <property type="term" value="F:iron ion binding"/>
    <property type="evidence" value="ECO:0007669"/>
    <property type="project" value="UniProtKB-ARBA"/>
</dbReference>
<dbReference type="PANTHER" id="PTHR20883">
    <property type="entry name" value="PHYTANOYL-COA DIOXYGENASE DOMAIN CONTAINING 1"/>
    <property type="match status" value="1"/>
</dbReference>
<dbReference type="RefSeq" id="WP_136529075.1">
    <property type="nucleotide sequence ID" value="NZ_STGX01000004.1"/>
</dbReference>
<gene>
    <name evidence="1" type="ORF">E9998_07475</name>
</gene>
<dbReference type="Pfam" id="PF05721">
    <property type="entry name" value="PhyH"/>
    <property type="match status" value="1"/>
</dbReference>
<comment type="caution">
    <text evidence="1">The sequence shown here is derived from an EMBL/GenBank/DDBJ whole genome shotgun (WGS) entry which is preliminary data.</text>
</comment>
<dbReference type="EMBL" id="STGX01000004">
    <property type="protein sequence ID" value="THV30202.1"/>
    <property type="molecule type" value="Genomic_DNA"/>
</dbReference>
<evidence type="ECO:0000313" key="1">
    <source>
        <dbReference type="EMBL" id="THV30202.1"/>
    </source>
</evidence>
<dbReference type="AlphaFoldDB" id="A0A4S8PKV4"/>
<dbReference type="OrthoDB" id="9796766at2"/>
<name>A0A4S8PKV4_9ACTN</name>
<proteinExistence type="predicted"/>
<dbReference type="PANTHER" id="PTHR20883:SF48">
    <property type="entry name" value="ECTOINE DIOXYGENASE"/>
    <property type="match status" value="1"/>
</dbReference>
<reference evidence="1 2" key="1">
    <citation type="journal article" date="2018" name="Int. J. Syst. Evol. Microbiol.">
        <title>Glycomyces paridis sp. nov., isolated from the medicinal plant Paris polyphylla.</title>
        <authorList>
            <person name="Fang X.M."/>
            <person name="Bai J.L."/>
            <person name="Su J."/>
            <person name="Zhao L.L."/>
            <person name="Liu H.Y."/>
            <person name="Ma B.P."/>
            <person name="Zhang Y.Q."/>
            <person name="Yu L.Y."/>
        </authorList>
    </citation>
    <scope>NUCLEOTIDE SEQUENCE [LARGE SCALE GENOMIC DNA]</scope>
    <source>
        <strain evidence="1 2">CPCC 204357</strain>
    </source>
</reference>
<dbReference type="Gene3D" id="2.60.120.620">
    <property type="entry name" value="q2cbj1_9rhob like domain"/>
    <property type="match status" value="1"/>
</dbReference>
<evidence type="ECO:0000313" key="2">
    <source>
        <dbReference type="Proteomes" id="UP000305792"/>
    </source>
</evidence>
<sequence length="294" mass="33815">MTANTAFDTAALTAEQHEAFNRDGYLMIRGVLDADEVARYAEVLDRLYIEERDAGRLNDTGGMHLLSAIRSAPELAELLDHPKTFHYVWSTIGWNVHAHHSHLDVNPKVHEQQPYRFRWHQDGGRQNKDMETEVKPRLSVKLAYFLSDLSETGRGATKIIPGSHLLNRIDGPPRADIEWPEPEGAIEVTGEPGDVLFFDRRLFHAASHNYSDVTRKIAFFGYTPRWIRIRDDIENLPGQSWWNDITPIQQQMLGGFAETGDHAWGFHFEDTPLYLWLEERGLLDRNNPPLKPER</sequence>
<keyword evidence="2" id="KW-1185">Reference proteome</keyword>